<evidence type="ECO:0000313" key="9">
    <source>
        <dbReference type="Proteomes" id="UP000025061"/>
    </source>
</evidence>
<dbReference type="EMBL" id="ARYI01000008">
    <property type="protein sequence ID" value="KCZ93140.1"/>
    <property type="molecule type" value="Genomic_DNA"/>
</dbReference>
<evidence type="ECO:0000256" key="1">
    <source>
        <dbReference type="ARBA" id="ARBA00004442"/>
    </source>
</evidence>
<dbReference type="CDD" id="cd07185">
    <property type="entry name" value="OmpA_C-like"/>
    <property type="match status" value="1"/>
</dbReference>
<organism evidence="8 9">
    <name type="scientific">Hyphomonas hirschiana VP5</name>
    <dbReference type="NCBI Taxonomy" id="1280951"/>
    <lineage>
        <taxon>Bacteria</taxon>
        <taxon>Pseudomonadati</taxon>
        <taxon>Pseudomonadota</taxon>
        <taxon>Alphaproteobacteria</taxon>
        <taxon>Hyphomonadales</taxon>
        <taxon>Hyphomonadaceae</taxon>
        <taxon>Hyphomonas</taxon>
    </lineage>
</organism>
<dbReference type="RefSeq" id="WP_011646448.1">
    <property type="nucleotide sequence ID" value="NZ_ARYI01000008.1"/>
</dbReference>
<comment type="caution">
    <text evidence="8">The sequence shown here is derived from an EMBL/GenBank/DDBJ whole genome shotgun (WGS) entry which is preliminary data.</text>
</comment>
<feature type="signal peptide" evidence="6">
    <location>
        <begin position="1"/>
        <end position="17"/>
    </location>
</feature>
<dbReference type="GO" id="GO:0009279">
    <property type="term" value="C:cell outer membrane"/>
    <property type="evidence" value="ECO:0007669"/>
    <property type="project" value="UniProtKB-SubCell"/>
</dbReference>
<dbReference type="AlphaFoldDB" id="A0A059FR38"/>
<sequence length="544" mass="56887">MSHVQTLLAAASLILLAACGGSETAPATPEAPEAAPAADAENEAQVTPAADPGFVRPEGLPETAIPVTDLDGSVYWVEPRGDGRVALYSFTDDGQVGAAAGTFAQLQEAYPTLDLSPLADRLDLAGEAAADQETGSGVDTLRAAQDGLVAATPGAQKALDLARNGPVLELTGPTLHHLVESMGGSFTMTKEELTALLQEQTDGRFTATNAELKALIRGSGEDGITAEDIGLLLPKTRDAPPPKIDRDAPGKGRAGDDCPGLIYGSGKREICLPLGALSFADRVVSFTPGEKPSKPPFDFPENALGEPNYRNTYSADFISLGCNGELITQFTDNILVDVDGVDLYIFEIGPVVEKTLLAISSDGESWIEVGEIEGARSEVDIGPFVSKGDKFPFVRLTNASVACGGNHSGADIDAIAAVGAEIRLSLDSALLFDVGKYEIKPEAESALAELAAQLQTYGADIRVTVEGHTDSTGSAASNQTLSENRARSVWDNLSGKISPVPEDVTIRGYGASRPVADNATEEGRAENRRVDILILPGKKGYLTE</sequence>
<dbReference type="InterPro" id="IPR006664">
    <property type="entry name" value="OMP_bac"/>
</dbReference>
<evidence type="ECO:0000256" key="3">
    <source>
        <dbReference type="ARBA" id="ARBA00023237"/>
    </source>
</evidence>
<dbReference type="InterPro" id="IPR050330">
    <property type="entry name" value="Bact_OuterMem_StrucFunc"/>
</dbReference>
<feature type="chain" id="PRO_5001577634" evidence="6">
    <location>
        <begin position="18"/>
        <end position="544"/>
    </location>
</feature>
<dbReference type="PRINTS" id="PR01021">
    <property type="entry name" value="OMPADOMAIN"/>
</dbReference>
<dbReference type="Gene3D" id="3.30.1330.60">
    <property type="entry name" value="OmpA-like domain"/>
    <property type="match status" value="1"/>
</dbReference>
<comment type="subcellular location">
    <subcellularLocation>
        <location evidence="1">Cell outer membrane</location>
    </subcellularLocation>
</comment>
<feature type="region of interest" description="Disordered" evidence="5">
    <location>
        <begin position="22"/>
        <end position="63"/>
    </location>
</feature>
<dbReference type="PANTHER" id="PTHR30329:SF21">
    <property type="entry name" value="LIPOPROTEIN YIAD-RELATED"/>
    <property type="match status" value="1"/>
</dbReference>
<evidence type="ECO:0000259" key="7">
    <source>
        <dbReference type="PROSITE" id="PS51123"/>
    </source>
</evidence>
<dbReference type="SUPFAM" id="SSF103088">
    <property type="entry name" value="OmpA-like"/>
    <property type="match status" value="1"/>
</dbReference>
<dbReference type="Proteomes" id="UP000025061">
    <property type="component" value="Unassembled WGS sequence"/>
</dbReference>
<keyword evidence="2 4" id="KW-0472">Membrane</keyword>
<keyword evidence="9" id="KW-1185">Reference proteome</keyword>
<dbReference type="PROSITE" id="PS51123">
    <property type="entry name" value="OMPA_2"/>
    <property type="match status" value="1"/>
</dbReference>
<proteinExistence type="predicted"/>
<evidence type="ECO:0000256" key="5">
    <source>
        <dbReference type="SAM" id="MobiDB-lite"/>
    </source>
</evidence>
<dbReference type="Pfam" id="PF00691">
    <property type="entry name" value="OmpA"/>
    <property type="match status" value="1"/>
</dbReference>
<feature type="domain" description="OmpA-like" evidence="7">
    <location>
        <begin position="419"/>
        <end position="538"/>
    </location>
</feature>
<dbReference type="PANTHER" id="PTHR30329">
    <property type="entry name" value="STATOR ELEMENT OF FLAGELLAR MOTOR COMPLEX"/>
    <property type="match status" value="1"/>
</dbReference>
<name>A0A059FR38_9PROT</name>
<keyword evidence="3" id="KW-0998">Cell outer membrane</keyword>
<evidence type="ECO:0000256" key="4">
    <source>
        <dbReference type="PROSITE-ProRule" id="PRU00473"/>
    </source>
</evidence>
<evidence type="ECO:0000256" key="6">
    <source>
        <dbReference type="SAM" id="SignalP"/>
    </source>
</evidence>
<accession>A0A059FR38</accession>
<evidence type="ECO:0000313" key="8">
    <source>
        <dbReference type="EMBL" id="KCZ93140.1"/>
    </source>
</evidence>
<protein>
    <submittedName>
        <fullName evidence="8">OmpA family membrane protein</fullName>
    </submittedName>
</protein>
<dbReference type="PATRIC" id="fig|1280951.3.peg.2153"/>
<dbReference type="InterPro" id="IPR006665">
    <property type="entry name" value="OmpA-like"/>
</dbReference>
<evidence type="ECO:0000256" key="2">
    <source>
        <dbReference type="ARBA" id="ARBA00023136"/>
    </source>
</evidence>
<reference evidence="8 9" key="1">
    <citation type="submission" date="2013-04" db="EMBL/GenBank/DDBJ databases">
        <title>Hyphomonas hirschiana VP5 Genome Sequencing.</title>
        <authorList>
            <person name="Lai Q."/>
            <person name="Shao Z."/>
        </authorList>
    </citation>
    <scope>NUCLEOTIDE SEQUENCE [LARGE SCALE GENOMIC DNA]</scope>
    <source>
        <strain evidence="8 9">VP5</strain>
    </source>
</reference>
<feature type="compositionally biased region" description="Low complexity" evidence="5">
    <location>
        <begin position="22"/>
        <end position="39"/>
    </location>
</feature>
<keyword evidence="6" id="KW-0732">Signal</keyword>
<dbReference type="InterPro" id="IPR036737">
    <property type="entry name" value="OmpA-like_sf"/>
</dbReference>
<gene>
    <name evidence="8" type="ORF">HHI_10664</name>
</gene>